<dbReference type="RefSeq" id="WP_094018395.1">
    <property type="nucleotide sequence ID" value="NZ_NMQW01000057.1"/>
</dbReference>
<dbReference type="InterPro" id="IPR018060">
    <property type="entry name" value="HTH_AraC"/>
</dbReference>
<dbReference type="InterPro" id="IPR009057">
    <property type="entry name" value="Homeodomain-like_sf"/>
</dbReference>
<dbReference type="Gene3D" id="1.10.10.60">
    <property type="entry name" value="Homeodomain-like"/>
    <property type="match status" value="2"/>
</dbReference>
<evidence type="ECO:0000259" key="4">
    <source>
        <dbReference type="PROSITE" id="PS01124"/>
    </source>
</evidence>
<dbReference type="EMBL" id="NMQW01000057">
    <property type="protein sequence ID" value="OXM82753.1"/>
    <property type="molecule type" value="Genomic_DNA"/>
</dbReference>
<dbReference type="InterPro" id="IPR018062">
    <property type="entry name" value="HTH_AraC-typ_CS"/>
</dbReference>
<name>A0A229UH82_9BACL</name>
<gene>
    <name evidence="5" type="ORF">CF651_29230</name>
</gene>
<proteinExistence type="predicted"/>
<organism evidence="5 6">
    <name type="scientific">Paenibacillus rigui</name>
    <dbReference type="NCBI Taxonomy" id="554312"/>
    <lineage>
        <taxon>Bacteria</taxon>
        <taxon>Bacillati</taxon>
        <taxon>Bacillota</taxon>
        <taxon>Bacilli</taxon>
        <taxon>Bacillales</taxon>
        <taxon>Paenibacillaceae</taxon>
        <taxon>Paenibacillus</taxon>
    </lineage>
</organism>
<sequence>MASVPQYFTHYPNMDSGFPFHLKINTLTKGFPSHRHDYLEFSYVIEGSGNEIINGVTHPMRPGTFTLVMPYQYHEIHPDPGQRLSLYNCNFGIHLYAPGEPIPGIDWQSTEAELPPFVQMSGDGHERMCRILQELMQEYTGSEAWKHALIKAKLMELLVQFDRTRRETASGEAGSQHTSDRTASRGSIWRVIQHIHAHYQEDLTLSGLAERFGFSIPYLSELFKKTIGQNFVTFVHEVRIRQACGLLVSTEMNVSDIALETGYGSYNTFARIFRETKGMTPVAYRKMKAAKPMHEEA</sequence>
<evidence type="ECO:0000313" key="6">
    <source>
        <dbReference type="Proteomes" id="UP000215509"/>
    </source>
</evidence>
<dbReference type="Gene3D" id="2.60.120.10">
    <property type="entry name" value="Jelly Rolls"/>
    <property type="match status" value="1"/>
</dbReference>
<dbReference type="SUPFAM" id="SSF46689">
    <property type="entry name" value="Homeodomain-like"/>
    <property type="match status" value="2"/>
</dbReference>
<feature type="domain" description="HTH araC/xylS-type" evidence="4">
    <location>
        <begin position="189"/>
        <end position="287"/>
    </location>
</feature>
<dbReference type="SUPFAM" id="SSF51215">
    <property type="entry name" value="Regulatory protein AraC"/>
    <property type="match status" value="1"/>
</dbReference>
<dbReference type="Pfam" id="PF12833">
    <property type="entry name" value="HTH_18"/>
    <property type="match status" value="1"/>
</dbReference>
<dbReference type="Proteomes" id="UP000215509">
    <property type="component" value="Unassembled WGS sequence"/>
</dbReference>
<protein>
    <submittedName>
        <fullName evidence="5">AraC family transcriptional regulator</fullName>
    </submittedName>
</protein>
<dbReference type="InterPro" id="IPR020449">
    <property type="entry name" value="Tscrpt_reg_AraC-type_HTH"/>
</dbReference>
<dbReference type="InterPro" id="IPR014710">
    <property type="entry name" value="RmlC-like_jellyroll"/>
</dbReference>
<evidence type="ECO:0000256" key="2">
    <source>
        <dbReference type="ARBA" id="ARBA00023125"/>
    </source>
</evidence>
<keyword evidence="3" id="KW-0804">Transcription</keyword>
<dbReference type="PRINTS" id="PR00032">
    <property type="entry name" value="HTHARAC"/>
</dbReference>
<dbReference type="InterPro" id="IPR003313">
    <property type="entry name" value="AraC-bd"/>
</dbReference>
<evidence type="ECO:0000313" key="5">
    <source>
        <dbReference type="EMBL" id="OXM82753.1"/>
    </source>
</evidence>
<evidence type="ECO:0000256" key="3">
    <source>
        <dbReference type="ARBA" id="ARBA00023163"/>
    </source>
</evidence>
<dbReference type="GO" id="GO:0043565">
    <property type="term" value="F:sequence-specific DNA binding"/>
    <property type="evidence" value="ECO:0007669"/>
    <property type="project" value="InterPro"/>
</dbReference>
<dbReference type="SMART" id="SM00342">
    <property type="entry name" value="HTH_ARAC"/>
    <property type="match status" value="1"/>
</dbReference>
<dbReference type="PROSITE" id="PS00041">
    <property type="entry name" value="HTH_ARAC_FAMILY_1"/>
    <property type="match status" value="1"/>
</dbReference>
<dbReference type="Pfam" id="PF02311">
    <property type="entry name" value="AraC_binding"/>
    <property type="match status" value="1"/>
</dbReference>
<dbReference type="PROSITE" id="PS01124">
    <property type="entry name" value="HTH_ARAC_FAMILY_2"/>
    <property type="match status" value="1"/>
</dbReference>
<dbReference type="GO" id="GO:0003700">
    <property type="term" value="F:DNA-binding transcription factor activity"/>
    <property type="evidence" value="ECO:0007669"/>
    <property type="project" value="InterPro"/>
</dbReference>
<comment type="caution">
    <text evidence="5">The sequence shown here is derived from an EMBL/GenBank/DDBJ whole genome shotgun (WGS) entry which is preliminary data.</text>
</comment>
<dbReference type="PANTHER" id="PTHR43280">
    <property type="entry name" value="ARAC-FAMILY TRANSCRIPTIONAL REGULATOR"/>
    <property type="match status" value="1"/>
</dbReference>
<dbReference type="AlphaFoldDB" id="A0A229UH82"/>
<reference evidence="5 6" key="1">
    <citation type="submission" date="2017-07" db="EMBL/GenBank/DDBJ databases">
        <title>Genome sequencing and assembly of Paenibacillus rigui.</title>
        <authorList>
            <person name="Mayilraj S."/>
        </authorList>
    </citation>
    <scope>NUCLEOTIDE SEQUENCE [LARGE SCALE GENOMIC DNA]</scope>
    <source>
        <strain evidence="5 6">JCM 16352</strain>
    </source>
</reference>
<keyword evidence="1" id="KW-0805">Transcription regulation</keyword>
<keyword evidence="6" id="KW-1185">Reference proteome</keyword>
<dbReference type="PANTHER" id="PTHR43280:SF2">
    <property type="entry name" value="HTH-TYPE TRANSCRIPTIONAL REGULATOR EXSA"/>
    <property type="match status" value="1"/>
</dbReference>
<evidence type="ECO:0000256" key="1">
    <source>
        <dbReference type="ARBA" id="ARBA00023015"/>
    </source>
</evidence>
<keyword evidence="2" id="KW-0238">DNA-binding</keyword>
<accession>A0A229UH82</accession>
<dbReference type="InterPro" id="IPR037923">
    <property type="entry name" value="HTH-like"/>
</dbReference>
<dbReference type="OrthoDB" id="182958at2"/>